<sequence>MRIRYFARIREQVGIAQEDVALPQNLSTIGDFVDWLEARGDNFARALADRNAVRVAVDQLHREHDEALDPKALEIALFPPMTGG</sequence>
<dbReference type="EMBL" id="BMZO01000004">
    <property type="protein sequence ID" value="GHC68718.1"/>
    <property type="molecule type" value="Genomic_DNA"/>
</dbReference>
<accession>A0A8J3DPB5</accession>
<dbReference type="SUPFAM" id="SSF54285">
    <property type="entry name" value="MoaD/ThiS"/>
    <property type="match status" value="1"/>
</dbReference>
<keyword evidence="2" id="KW-1185">Reference proteome</keyword>
<dbReference type="RefSeq" id="WP_189489214.1">
    <property type="nucleotide sequence ID" value="NZ_BMZO01000004.1"/>
</dbReference>
<dbReference type="InterPro" id="IPR012675">
    <property type="entry name" value="Beta-grasp_dom_sf"/>
</dbReference>
<dbReference type="Pfam" id="PF02597">
    <property type="entry name" value="ThiS"/>
    <property type="match status" value="1"/>
</dbReference>
<dbReference type="InterPro" id="IPR003749">
    <property type="entry name" value="ThiS/MoaD-like"/>
</dbReference>
<dbReference type="Gene3D" id="3.10.20.30">
    <property type="match status" value="1"/>
</dbReference>
<dbReference type="AlphaFoldDB" id="A0A8J3DPB5"/>
<evidence type="ECO:0000313" key="1">
    <source>
        <dbReference type="EMBL" id="GHC68718.1"/>
    </source>
</evidence>
<proteinExistence type="predicted"/>
<gene>
    <name evidence="1" type="primary">moaD</name>
    <name evidence="1" type="ORF">GCM10010136_13720</name>
</gene>
<dbReference type="NCBIfam" id="TIGR01682">
    <property type="entry name" value="moaD"/>
    <property type="match status" value="1"/>
</dbReference>
<evidence type="ECO:0000313" key="2">
    <source>
        <dbReference type="Proteomes" id="UP000641137"/>
    </source>
</evidence>
<protein>
    <submittedName>
        <fullName evidence="1">Molybdopterin synthase sulfur carrier subunit</fullName>
    </submittedName>
</protein>
<name>A0A8J3DPB5_9HYPH</name>
<organism evidence="1 2">
    <name type="scientific">Limoniibacter endophyticus</name>
    <dbReference type="NCBI Taxonomy" id="1565040"/>
    <lineage>
        <taxon>Bacteria</taxon>
        <taxon>Pseudomonadati</taxon>
        <taxon>Pseudomonadota</taxon>
        <taxon>Alphaproteobacteria</taxon>
        <taxon>Hyphomicrobiales</taxon>
        <taxon>Bartonellaceae</taxon>
        <taxon>Limoniibacter</taxon>
    </lineage>
</organism>
<reference evidence="1" key="1">
    <citation type="journal article" date="2014" name="Int. J. Syst. Evol. Microbiol.">
        <title>Complete genome sequence of Corynebacterium casei LMG S-19264T (=DSM 44701T), isolated from a smear-ripened cheese.</title>
        <authorList>
            <consortium name="US DOE Joint Genome Institute (JGI-PGF)"/>
            <person name="Walter F."/>
            <person name="Albersmeier A."/>
            <person name="Kalinowski J."/>
            <person name="Ruckert C."/>
        </authorList>
    </citation>
    <scope>NUCLEOTIDE SEQUENCE</scope>
    <source>
        <strain evidence="1">KCTC 42097</strain>
    </source>
</reference>
<comment type="caution">
    <text evidence="1">The sequence shown here is derived from an EMBL/GenBank/DDBJ whole genome shotgun (WGS) entry which is preliminary data.</text>
</comment>
<dbReference type="InterPro" id="IPR016155">
    <property type="entry name" value="Mopterin_synth/thiamin_S_b"/>
</dbReference>
<reference evidence="1" key="2">
    <citation type="submission" date="2020-09" db="EMBL/GenBank/DDBJ databases">
        <authorList>
            <person name="Sun Q."/>
            <person name="Kim S."/>
        </authorList>
    </citation>
    <scope>NUCLEOTIDE SEQUENCE</scope>
    <source>
        <strain evidence="1">KCTC 42097</strain>
    </source>
</reference>
<dbReference type="Proteomes" id="UP000641137">
    <property type="component" value="Unassembled WGS sequence"/>
</dbReference>
<dbReference type="CDD" id="cd00754">
    <property type="entry name" value="Ubl_MoaD"/>
    <property type="match status" value="1"/>
</dbReference>